<keyword evidence="2" id="KW-1185">Reference proteome</keyword>
<organism evidence="1 2">
    <name type="scientific">Listeria fleischmannii 1991</name>
    <dbReference type="NCBI Taxonomy" id="1430899"/>
    <lineage>
        <taxon>Bacteria</taxon>
        <taxon>Bacillati</taxon>
        <taxon>Bacillota</taxon>
        <taxon>Bacilli</taxon>
        <taxon>Bacillales</taxon>
        <taxon>Listeriaceae</taxon>
        <taxon>Listeria</taxon>
    </lineage>
</organism>
<gene>
    <name evidence="1" type="ORF">X560_1371</name>
</gene>
<dbReference type="EMBL" id="AZHO01000019">
    <property type="protein sequence ID" value="KMT59432.1"/>
    <property type="molecule type" value="Genomic_DNA"/>
</dbReference>
<reference evidence="1 2" key="1">
    <citation type="journal article" date="2015" name="Genome Biol. Evol.">
        <title>Comparative Genomics of Listeria Sensu Lato: Genus-Wide Differences in Evolutionary Dynamics and the Progressive Gain of Complex, Potentially Pathogenicity-Related Traits through Lateral Gene Transfer.</title>
        <authorList>
            <person name="Chiara M."/>
            <person name="Caruso M."/>
            <person name="D'Erchia A.M."/>
            <person name="Manzari C."/>
            <person name="Fraccalvieri R."/>
            <person name="Goffredo E."/>
            <person name="Latorre L."/>
            <person name="Miccolupo A."/>
            <person name="Padalino I."/>
            <person name="Santagada G."/>
            <person name="Chiocco D."/>
            <person name="Pesole G."/>
            <person name="Horner D.S."/>
            <person name="Parisi A."/>
        </authorList>
    </citation>
    <scope>NUCLEOTIDE SEQUENCE [LARGE SCALE GENOMIC DNA]</scope>
    <source>
        <strain evidence="1 2">1991</strain>
    </source>
</reference>
<comment type="caution">
    <text evidence="1">The sequence shown here is derived from an EMBL/GenBank/DDBJ whole genome shotgun (WGS) entry which is preliminary data.</text>
</comment>
<dbReference type="Proteomes" id="UP000052258">
    <property type="component" value="Unassembled WGS sequence"/>
</dbReference>
<protein>
    <submittedName>
        <fullName evidence="1">Uncharacterized protein</fullName>
    </submittedName>
</protein>
<proteinExistence type="predicted"/>
<accession>A0A0J8G9M0</accession>
<evidence type="ECO:0000313" key="1">
    <source>
        <dbReference type="EMBL" id="KMT59432.1"/>
    </source>
</evidence>
<dbReference type="AlphaFoldDB" id="A0A0J8G9M0"/>
<sequence length="38" mass="4462">MKIIVKTDQILRNLFMISYSLLLDESIKNASFYTLILL</sequence>
<name>A0A0J8G9M0_9LIST</name>
<evidence type="ECO:0000313" key="2">
    <source>
        <dbReference type="Proteomes" id="UP000052258"/>
    </source>
</evidence>